<dbReference type="Gene3D" id="3.40.50.11010">
    <property type="match status" value="1"/>
</dbReference>
<evidence type="ECO:0000259" key="1">
    <source>
        <dbReference type="Pfam" id="PF00535"/>
    </source>
</evidence>
<organism evidence="3 4">
    <name type="scientific">Novilysobacter ciconiae</name>
    <dbReference type="NCBI Taxonomy" id="2781022"/>
    <lineage>
        <taxon>Bacteria</taxon>
        <taxon>Pseudomonadati</taxon>
        <taxon>Pseudomonadota</taxon>
        <taxon>Gammaproteobacteria</taxon>
        <taxon>Lysobacterales</taxon>
        <taxon>Lysobacteraceae</taxon>
        <taxon>Novilysobacter</taxon>
    </lineage>
</organism>
<dbReference type="CDD" id="cd04186">
    <property type="entry name" value="GT_2_like_c"/>
    <property type="match status" value="1"/>
</dbReference>
<dbReference type="InterPro" id="IPR028098">
    <property type="entry name" value="Glyco_trans_4-like_N"/>
</dbReference>
<dbReference type="Pfam" id="PF00535">
    <property type="entry name" value="Glycos_transf_2"/>
    <property type="match status" value="1"/>
</dbReference>
<dbReference type="SUPFAM" id="SSF53756">
    <property type="entry name" value="UDP-Glycosyltransferase/glycogen phosphorylase"/>
    <property type="match status" value="2"/>
</dbReference>
<dbReference type="InterPro" id="IPR001173">
    <property type="entry name" value="Glyco_trans_2-like"/>
</dbReference>
<dbReference type="Gene3D" id="3.90.550.10">
    <property type="entry name" value="Spore Coat Polysaccharide Biosynthesis Protein SpsA, Chain A"/>
    <property type="match status" value="1"/>
</dbReference>
<dbReference type="GO" id="GO:0016757">
    <property type="term" value="F:glycosyltransferase activity"/>
    <property type="evidence" value="ECO:0007669"/>
    <property type="project" value="UniProtKB-ARBA"/>
</dbReference>
<dbReference type="CDD" id="cd03801">
    <property type="entry name" value="GT4_PimA-like"/>
    <property type="match status" value="1"/>
</dbReference>
<keyword evidence="3" id="KW-0808">Transferase</keyword>
<dbReference type="RefSeq" id="WP_193984484.1">
    <property type="nucleotide sequence ID" value="NZ_CP063656.1"/>
</dbReference>
<dbReference type="EMBL" id="CP063656">
    <property type="protein sequence ID" value="QOW19177.1"/>
    <property type="molecule type" value="Genomic_DNA"/>
</dbReference>
<accession>A0A7S6UF75</accession>
<evidence type="ECO:0000259" key="2">
    <source>
        <dbReference type="Pfam" id="PF13439"/>
    </source>
</evidence>
<feature type="domain" description="Glycosyltransferase subfamily 4-like N-terminal" evidence="2">
    <location>
        <begin position="14"/>
        <end position="172"/>
    </location>
</feature>
<dbReference type="Proteomes" id="UP000594059">
    <property type="component" value="Chromosome"/>
</dbReference>
<proteinExistence type="predicted"/>
<dbReference type="KEGG" id="lcic:INQ41_11120"/>
<dbReference type="Pfam" id="PF13692">
    <property type="entry name" value="Glyco_trans_1_4"/>
    <property type="match status" value="2"/>
</dbReference>
<protein>
    <submittedName>
        <fullName evidence="3">Glycosyltransferase</fullName>
    </submittedName>
</protein>
<sequence length="1380" mass="151336">MKKSLLIVTEAFEFGGVESYIRCEVAELKRLGWEVHLACGNRFSNAMLPDGLASLTAGLALGPEADIAGFLGAVDSLVGVARREGVTAIHAHPFTALLPAVACAISLGLPCAITLHGPASISGSYGEAYDFMLASLTLPFVSHVVAVSDEVAELASPYIDPRRMSVLPNAIEPVAAAASAANGRWLTVGRLDNAKVKGIETFARAGIEIGLGGVDICGDGPARPWLEESLAAMIADGQVRMLGERPDANALMSNYDGVAGMGRVALEGLAVGVPVVLVGYEGVKGLLDEALYAKASHSNLSGRGLPDITASTLAGQLQDHGPEVIADVSARAGTEREAGTLWRRFVKIIDDAAPVKSAILEGYLRSLRTLDDRSGASAYWSREVMDVLSRLVASPSAQGTPLAQAFAIHSEAFTRTVVEQQMREAIENAKTLPQAVADATAERFGWADSRGGLERVGTLLDRLVADAAAEQSHWKDSREVLDQIARLVSRVVADVNAGHSDRVDSHKRLDRIARLLESLGEDVSSSKEIVRHELQGQAQDVLEALKVIEVLQPNVAEMREEVRQHKWSLDRLQRNQQDALAQIHDAITWETNASRGAEHAIADLVASIESSMLVKLSDIEHSIDAHAEANREGEALRVRLAVIEQELQSVYRSTSWALTRPMRAVKRLMVDPRETSRHLKRMMSTGEAGVDESGSIGWPLRSHLRQAWNFLRRTARTGRLDPSDKAKLRRMFRSSRVILSESAGLGVGHTVPDGSGMEDVFVWAVIDWHFRFQRPQHLAAAMAGKGHRVFYISNNFVDSVKPGFSVEPLDKTERLFQINLNVLGAPPIYFDVASAQQVNAIGASLASLLEWTGTTRSISLVQHPFWLEPAQSLPNMRLVYDCMDHHGGFKDNAANVLAGERTLVGSADLLIVTSQWLYDEMENESANIAMIRNATEYEHFCARPSEVFVDRARRRIIGYYGAIAEWFDVDLIRRVAVDHPRDLVLLVGRDTTGAAERLHDLRNVRFIGEVSYKELPYWLHAFDVCLLPFRVIPLTLATNPVKVYEYLSAGKPTVSVDLPEMSQFAGLVRVADDAADFSRQVSTALEPADSDAAVVEARQAFARQQTWAHRAAELDDALARIVEPKVSIIVLCYNNLQFTQACLESVERYSDYPNLEIIAVDNASSDGTQAYLTHWALGGTHRVFIANDANVGFSAGNNVGLRAATGDYLVILNNDTYVTPGWVRGLMRHLRRNPGAGLVGPVTNNIGNEARIEIHYATMEEMIERAGEYTRRNPGTSFEIATAAFFCVMIPRRVYDAVGPMDEDFGVGFFEDDDYCRRLALNGFKVLCADDVFVHHHLSASFNKLKAGAKQALFDTNKAIYEAKWGPWAPHTYRERHPPV</sequence>
<dbReference type="Pfam" id="PF13439">
    <property type="entry name" value="Glyco_transf_4"/>
    <property type="match status" value="1"/>
</dbReference>
<feature type="domain" description="Glycosyltransferase 2-like" evidence="1">
    <location>
        <begin position="1127"/>
        <end position="1295"/>
    </location>
</feature>
<evidence type="ECO:0000313" key="3">
    <source>
        <dbReference type="EMBL" id="QOW19177.1"/>
    </source>
</evidence>
<gene>
    <name evidence="3" type="ORF">INQ41_11120</name>
</gene>
<dbReference type="PANTHER" id="PTHR43179:SF7">
    <property type="entry name" value="RHAMNOSYLTRANSFERASE WBBL"/>
    <property type="match status" value="1"/>
</dbReference>
<dbReference type="Gene3D" id="3.40.50.2000">
    <property type="entry name" value="Glycogen Phosphorylase B"/>
    <property type="match status" value="3"/>
</dbReference>
<dbReference type="PANTHER" id="PTHR43179">
    <property type="entry name" value="RHAMNOSYLTRANSFERASE WBBL"/>
    <property type="match status" value="1"/>
</dbReference>
<evidence type="ECO:0000313" key="4">
    <source>
        <dbReference type="Proteomes" id="UP000594059"/>
    </source>
</evidence>
<keyword evidence="4" id="KW-1185">Reference proteome</keyword>
<dbReference type="InterPro" id="IPR029044">
    <property type="entry name" value="Nucleotide-diphossugar_trans"/>
</dbReference>
<dbReference type="SUPFAM" id="SSF53448">
    <property type="entry name" value="Nucleotide-diphospho-sugar transferases"/>
    <property type="match status" value="1"/>
</dbReference>
<name>A0A7S6UF75_9GAMM</name>
<reference evidence="3 4" key="1">
    <citation type="submission" date="2020-10" db="EMBL/GenBank/DDBJ databases">
        <title>complete genome sequencing of Lysobacter sp. H21R20.</title>
        <authorList>
            <person name="Bae J.-W."/>
            <person name="Lee S.-Y."/>
        </authorList>
    </citation>
    <scope>NUCLEOTIDE SEQUENCE [LARGE SCALE GENOMIC DNA]</scope>
    <source>
        <strain evidence="3 4">H21R20</strain>
    </source>
</reference>